<dbReference type="Proteomes" id="UP000002320">
    <property type="component" value="Unassembled WGS sequence"/>
</dbReference>
<feature type="transmembrane region" description="Helical" evidence="13">
    <location>
        <begin position="51"/>
        <end position="73"/>
    </location>
</feature>
<evidence type="ECO:0000256" key="6">
    <source>
        <dbReference type="ARBA" id="ARBA00022989"/>
    </source>
</evidence>
<proteinExistence type="inferred from homology"/>
<keyword evidence="3 12" id="KW-0813">Transport</keyword>
<evidence type="ECO:0000256" key="1">
    <source>
        <dbReference type="ARBA" id="ARBA00004141"/>
    </source>
</evidence>
<dbReference type="OrthoDB" id="6238402at2759"/>
<dbReference type="InParanoid" id="B0XDP8"/>
<evidence type="ECO:0000256" key="13">
    <source>
        <dbReference type="SAM" id="Phobius"/>
    </source>
</evidence>
<keyword evidence="4 12" id="KW-0894">Sodium channel</keyword>
<evidence type="ECO:0000256" key="9">
    <source>
        <dbReference type="ARBA" id="ARBA00023136"/>
    </source>
</evidence>
<organism>
    <name type="scientific">Culex quinquefasciatus</name>
    <name type="common">Southern house mosquito</name>
    <name type="synonym">Culex pungens</name>
    <dbReference type="NCBI Taxonomy" id="7176"/>
    <lineage>
        <taxon>Eukaryota</taxon>
        <taxon>Metazoa</taxon>
        <taxon>Ecdysozoa</taxon>
        <taxon>Arthropoda</taxon>
        <taxon>Hexapoda</taxon>
        <taxon>Insecta</taxon>
        <taxon>Pterygota</taxon>
        <taxon>Neoptera</taxon>
        <taxon>Endopterygota</taxon>
        <taxon>Diptera</taxon>
        <taxon>Nematocera</taxon>
        <taxon>Culicoidea</taxon>
        <taxon>Culicidae</taxon>
        <taxon>Culicinae</taxon>
        <taxon>Culicini</taxon>
        <taxon>Culex</taxon>
        <taxon>Culex</taxon>
    </lineage>
</organism>
<dbReference type="EnsemblMetazoa" id="CPIJ017580-RA">
    <property type="protein sequence ID" value="CPIJ017580-PA"/>
    <property type="gene ID" value="CPIJ017580"/>
</dbReference>
<dbReference type="HOGENOM" id="CLU_024950_2_2_1"/>
<dbReference type="OMA" id="AVGICCK"/>
<evidence type="ECO:0000256" key="2">
    <source>
        <dbReference type="ARBA" id="ARBA00007193"/>
    </source>
</evidence>
<dbReference type="Pfam" id="PF00858">
    <property type="entry name" value="ASC"/>
    <property type="match status" value="2"/>
</dbReference>
<evidence type="ECO:0000256" key="10">
    <source>
        <dbReference type="ARBA" id="ARBA00023201"/>
    </source>
</evidence>
<keyword evidence="6 13" id="KW-1133">Transmembrane helix</keyword>
<comment type="subcellular location">
    <subcellularLocation>
        <location evidence="1">Membrane</location>
        <topology evidence="1">Multi-pass membrane protein</topology>
    </subcellularLocation>
</comment>
<dbReference type="GO" id="GO:0005886">
    <property type="term" value="C:plasma membrane"/>
    <property type="evidence" value="ECO:0007669"/>
    <property type="project" value="TreeGrafter"/>
</dbReference>
<protein>
    <submittedName>
        <fullName evidence="14">Pickpocket 23 short form</fullName>
    </submittedName>
</protein>
<dbReference type="Gene3D" id="1.10.287.770">
    <property type="entry name" value="YojJ-like"/>
    <property type="match status" value="1"/>
</dbReference>
<keyword evidence="9 13" id="KW-0472">Membrane</keyword>
<comment type="similarity">
    <text evidence="2 12">Belongs to the amiloride-sensitive sodium channel (TC 1.A.6) family.</text>
</comment>
<evidence type="ECO:0000256" key="5">
    <source>
        <dbReference type="ARBA" id="ARBA00022692"/>
    </source>
</evidence>
<gene>
    <name evidence="15" type="primary">6051306</name>
    <name evidence="14" type="ORF">CpipJ_CPIJ017580</name>
</gene>
<keyword evidence="11 12" id="KW-0407">Ion channel</keyword>
<evidence type="ECO:0000256" key="4">
    <source>
        <dbReference type="ARBA" id="ARBA00022461"/>
    </source>
</evidence>
<feature type="transmembrane region" description="Helical" evidence="13">
    <location>
        <begin position="374"/>
        <end position="403"/>
    </location>
</feature>
<keyword evidence="16" id="KW-1185">Reference proteome</keyword>
<evidence type="ECO:0000256" key="8">
    <source>
        <dbReference type="ARBA" id="ARBA00023065"/>
    </source>
</evidence>
<accession>B0XDP8</accession>
<evidence type="ECO:0000256" key="3">
    <source>
        <dbReference type="ARBA" id="ARBA00022448"/>
    </source>
</evidence>
<keyword evidence="8 12" id="KW-0406">Ion transport</keyword>
<name>B0XDP8_CULQU</name>
<evidence type="ECO:0000256" key="12">
    <source>
        <dbReference type="RuleBase" id="RU000679"/>
    </source>
</evidence>
<dbReference type="VEuPathDB" id="VectorBase:CQUJHB016749"/>
<keyword evidence="10 12" id="KW-0739">Sodium transport</keyword>
<reference evidence="15" key="2">
    <citation type="submission" date="2021-02" db="UniProtKB">
        <authorList>
            <consortium name="EnsemblMetazoa"/>
        </authorList>
    </citation>
    <scope>IDENTIFICATION</scope>
    <source>
        <strain evidence="15">JHB</strain>
    </source>
</reference>
<dbReference type="GO" id="GO:0015280">
    <property type="term" value="F:ligand-gated sodium channel activity"/>
    <property type="evidence" value="ECO:0007669"/>
    <property type="project" value="TreeGrafter"/>
</dbReference>
<dbReference type="Gene3D" id="1.10.287.820">
    <property type="entry name" value="Acid-sensing ion channel domain"/>
    <property type="match status" value="1"/>
</dbReference>
<keyword evidence="7" id="KW-0915">Sodium</keyword>
<sequence length="547" mass="62699">MPRKRHVPPKIPLVHLVRASWLHQVGQFFTESTLHGVRYIAETGRPFWEHFAWFCLVLVSAVTTVCIILNLWVRFQTHPTITGPDTSLRFTATVFPTVLVCPVETPFDEDKLEDFNETLLAMSSFGRIGQLVGDRGLVGSLSKVKIDDVRSEIFRNVLSCDEVIGGCLFRGTRLEDCCKSFLPVFSEWGLTFGPLRKSNILIHSYNELSGWEFRPQVQWDEDFAIELLVTMKQTYTTEDARQLSIGQRKCIFPDEVGLQYHEDEYTYSGCMRECRLIKCLKRCGCVPPFYALKPGSTERQCGPADLPCLVNNFTTITRVGRLCQQCELGCNNTVYEIEKYSKVIASEAGKEPLVTIEYLTWPVIRYKREVLFGWVDLLVSFGGIAGLFLGFSLLSGVEIIYFFTMRACCMLYKNRDQLVAIEREKLRRPPDHFDLNLLPALRRRNLQQRKQPASPDPSQRNVITLSLVEQEFNAVKVPKERGLVLGGLGAQPEHRRLERRLEKMKIMVRPDFFQPVHVAPYSERIKPLDRNVVRTKDGGILYNGYLP</sequence>
<evidence type="ECO:0000256" key="11">
    <source>
        <dbReference type="ARBA" id="ARBA00023303"/>
    </source>
</evidence>
<dbReference type="KEGG" id="cqu:CpipJ_CPIJ017580"/>
<evidence type="ECO:0000256" key="7">
    <source>
        <dbReference type="ARBA" id="ARBA00023053"/>
    </source>
</evidence>
<dbReference type="eggNOG" id="KOG4294">
    <property type="taxonomic scope" value="Eukaryota"/>
</dbReference>
<dbReference type="PANTHER" id="PTHR11690:SF247">
    <property type="entry name" value="PICKPOCKET 23, ISOFORM C"/>
    <property type="match status" value="1"/>
</dbReference>
<evidence type="ECO:0000313" key="15">
    <source>
        <dbReference type="EnsemblMetazoa" id="CPIJ017580-PA"/>
    </source>
</evidence>
<dbReference type="VEuPathDB" id="VectorBase:CPIJ017580"/>
<dbReference type="PANTHER" id="PTHR11690">
    <property type="entry name" value="AMILORIDE-SENSITIVE SODIUM CHANNEL-RELATED"/>
    <property type="match status" value="1"/>
</dbReference>
<dbReference type="EMBL" id="DS232771">
    <property type="protein sequence ID" value="EDS45556.1"/>
    <property type="molecule type" value="Genomic_DNA"/>
</dbReference>
<evidence type="ECO:0000313" key="14">
    <source>
        <dbReference type="EMBL" id="EDS45556.1"/>
    </source>
</evidence>
<reference evidence="14" key="1">
    <citation type="submission" date="2007-03" db="EMBL/GenBank/DDBJ databases">
        <title>Annotation of Culex pipiens quinquefasciatus.</title>
        <authorList>
            <consortium name="The Broad Institute Genome Sequencing Platform"/>
            <person name="Atkinson P.W."/>
            <person name="Hemingway J."/>
            <person name="Christensen B.M."/>
            <person name="Higgs S."/>
            <person name="Kodira C."/>
            <person name="Hannick L."/>
            <person name="Megy K."/>
            <person name="O'Leary S."/>
            <person name="Pearson M."/>
            <person name="Haas B.J."/>
            <person name="Mauceli E."/>
            <person name="Wortman J.R."/>
            <person name="Lee N.H."/>
            <person name="Guigo R."/>
            <person name="Stanke M."/>
            <person name="Alvarado L."/>
            <person name="Amedeo P."/>
            <person name="Antoine C.H."/>
            <person name="Arensburger P."/>
            <person name="Bidwell S.L."/>
            <person name="Crawford M."/>
            <person name="Camaro F."/>
            <person name="Devon K."/>
            <person name="Engels R."/>
            <person name="Hammond M."/>
            <person name="Howarth C."/>
            <person name="Koehrsen M."/>
            <person name="Lawson D."/>
            <person name="Montgomery P."/>
            <person name="Nene V."/>
            <person name="Nusbaum C."/>
            <person name="Puiu D."/>
            <person name="Romero-Severson J."/>
            <person name="Severson D.W."/>
            <person name="Shumway M."/>
            <person name="Sisk P."/>
            <person name="Stolte C."/>
            <person name="Zeng Q."/>
            <person name="Eisenstadt E."/>
            <person name="Fraser-Liggett C."/>
            <person name="Strausberg R."/>
            <person name="Galagan J."/>
            <person name="Birren B."/>
            <person name="Collins F.H."/>
        </authorList>
    </citation>
    <scope>NUCLEOTIDE SEQUENCE [LARGE SCALE GENOMIC DNA]</scope>
    <source>
        <strain evidence="14">JHB</strain>
    </source>
</reference>
<keyword evidence="5 12" id="KW-0812">Transmembrane</keyword>
<dbReference type="InterPro" id="IPR001873">
    <property type="entry name" value="ENaC"/>
</dbReference>
<dbReference type="AlphaFoldDB" id="B0XDP8"/>
<dbReference type="FunCoup" id="B0XDP8">
    <property type="interactions" value="15"/>
</dbReference>
<evidence type="ECO:0000313" key="16">
    <source>
        <dbReference type="Proteomes" id="UP000002320"/>
    </source>
</evidence>